<feature type="compositionally biased region" description="Low complexity" evidence="23">
    <location>
        <begin position="143"/>
        <end position="167"/>
    </location>
</feature>
<dbReference type="GO" id="GO:0047617">
    <property type="term" value="F:fatty acyl-CoA hydrolase activity"/>
    <property type="evidence" value="ECO:0007669"/>
    <property type="project" value="InterPro"/>
</dbReference>
<dbReference type="PANTHER" id="PTHR21660">
    <property type="entry name" value="THIOESTERASE SUPERFAMILY MEMBER-RELATED"/>
    <property type="match status" value="1"/>
</dbReference>
<keyword evidence="9" id="KW-0378">Hydrolase</keyword>
<evidence type="ECO:0000256" key="3">
    <source>
        <dbReference type="ARBA" id="ARBA00004186"/>
    </source>
</evidence>
<evidence type="ECO:0000256" key="2">
    <source>
        <dbReference type="ARBA" id="ARBA00004173"/>
    </source>
</evidence>
<keyword evidence="7" id="KW-0479">Metal-binding</keyword>
<dbReference type="GO" id="GO:0005739">
    <property type="term" value="C:mitochondrion"/>
    <property type="evidence" value="ECO:0007669"/>
    <property type="project" value="UniProtKB-SubCell"/>
</dbReference>
<sequence>MSDSISQYRGDFGGGQCSATSPNLGDAQPEVSSENVNIGVEKNMEGEGEEEHVEEDGLPTSRKRKFASRSKYWIHFVKYYCETEKIQMAKCKYCKRDIKADSKAQGTRPLKNHYNCCKKRPPNFEIDANQTQLAFEINVEGTSKSPGTSSSHVSSSSSSPFESSKNSMNEVSGDHLMPRKVSLQQEFRMYKTGGKPMPTYSSSPNSSITKARLYLEKTSTSEESDRVSRLTFPAHLESSFYEYFVLRGIRLDRFQPGSISCSFKVPPRLTDRNGNLGMGAIATLIDEIGAAVIHEVGQPMDVSVDMSISCLSAAKMNDELEIISRCLGKRGGYSGTNVLIRNKTTGEVVAEGRHSLFTKPTSKI</sequence>
<keyword evidence="26" id="KW-1185">Reference proteome</keyword>
<evidence type="ECO:0000256" key="16">
    <source>
        <dbReference type="ARBA" id="ARBA00052976"/>
    </source>
</evidence>
<dbReference type="CDD" id="cd03443">
    <property type="entry name" value="PaaI_thioesterase"/>
    <property type="match status" value="1"/>
</dbReference>
<evidence type="ECO:0000256" key="5">
    <source>
        <dbReference type="ARBA" id="ARBA00008324"/>
    </source>
</evidence>
<dbReference type="InterPro" id="IPR003656">
    <property type="entry name" value="Znf_BED"/>
</dbReference>
<accession>A0AAV6Y0A7</accession>
<evidence type="ECO:0000259" key="24">
    <source>
        <dbReference type="PROSITE" id="PS50808"/>
    </source>
</evidence>
<dbReference type="Gene3D" id="3.10.129.10">
    <property type="entry name" value="Hotdog Thioesterase"/>
    <property type="match status" value="1"/>
</dbReference>
<dbReference type="GO" id="GO:0006629">
    <property type="term" value="P:lipid metabolic process"/>
    <property type="evidence" value="ECO:0007669"/>
    <property type="project" value="UniProtKB-KW"/>
</dbReference>
<evidence type="ECO:0000256" key="14">
    <source>
        <dbReference type="ARBA" id="ARBA00023212"/>
    </source>
</evidence>
<reference evidence="25" key="1">
    <citation type="submission" date="2019-10" db="EMBL/GenBank/DDBJ databases">
        <authorList>
            <person name="Zhang R."/>
            <person name="Pan Y."/>
            <person name="Wang J."/>
            <person name="Ma R."/>
            <person name="Yu S."/>
        </authorList>
    </citation>
    <scope>NUCLEOTIDE SEQUENCE</scope>
    <source>
        <strain evidence="25">LA-IB0</strain>
        <tissue evidence="25">Leaf</tissue>
    </source>
</reference>
<evidence type="ECO:0000313" key="26">
    <source>
        <dbReference type="Proteomes" id="UP000826271"/>
    </source>
</evidence>
<keyword evidence="15" id="KW-0539">Nucleus</keyword>
<evidence type="ECO:0000256" key="4">
    <source>
        <dbReference type="ARBA" id="ARBA00004514"/>
    </source>
</evidence>
<dbReference type="SMART" id="SM00614">
    <property type="entry name" value="ZnF_BED"/>
    <property type="match status" value="1"/>
</dbReference>
<comment type="caution">
    <text evidence="25">The sequence shown here is derived from an EMBL/GenBank/DDBJ whole genome shotgun (WGS) entry which is preliminary data.</text>
</comment>
<dbReference type="GO" id="GO:0005634">
    <property type="term" value="C:nucleus"/>
    <property type="evidence" value="ECO:0007669"/>
    <property type="project" value="UniProtKB-SubCell"/>
</dbReference>
<evidence type="ECO:0000256" key="23">
    <source>
        <dbReference type="SAM" id="MobiDB-lite"/>
    </source>
</evidence>
<keyword evidence="6" id="KW-0963">Cytoplasm</keyword>
<feature type="compositionally biased region" description="Acidic residues" evidence="23">
    <location>
        <begin position="46"/>
        <end position="57"/>
    </location>
</feature>
<feature type="region of interest" description="Disordered" evidence="23">
    <location>
        <begin position="41"/>
        <end position="60"/>
    </location>
</feature>
<evidence type="ECO:0000256" key="11">
    <source>
        <dbReference type="ARBA" id="ARBA00022990"/>
    </source>
</evidence>
<evidence type="ECO:0000256" key="21">
    <source>
        <dbReference type="ARBA" id="ARBA00083956"/>
    </source>
</evidence>
<comment type="similarity">
    <text evidence="5">Belongs to the thioesterase PaaI family.</text>
</comment>
<feature type="region of interest" description="Disordered" evidence="23">
    <location>
        <begin position="141"/>
        <end position="175"/>
    </location>
</feature>
<name>A0AAV6Y0A7_9LAMI</name>
<evidence type="ECO:0000256" key="12">
    <source>
        <dbReference type="ARBA" id="ARBA00023098"/>
    </source>
</evidence>
<keyword evidence="13" id="KW-0496">Mitochondrion</keyword>
<comment type="subunit">
    <text evidence="18">Homotetramer. Interacts with PCTP.</text>
</comment>
<evidence type="ECO:0000256" key="18">
    <source>
        <dbReference type="ARBA" id="ARBA00064709"/>
    </source>
</evidence>
<evidence type="ECO:0000256" key="8">
    <source>
        <dbReference type="ARBA" id="ARBA00022771"/>
    </source>
</evidence>
<dbReference type="GO" id="GO:0005829">
    <property type="term" value="C:cytosol"/>
    <property type="evidence" value="ECO:0007669"/>
    <property type="project" value="UniProtKB-SubCell"/>
</dbReference>
<feature type="region of interest" description="Disordered" evidence="23">
    <location>
        <begin position="1"/>
        <end position="35"/>
    </location>
</feature>
<comment type="catalytic activity">
    <reaction evidence="16">
        <text>a fatty acyl-CoA + H2O = a fatty acid + CoA + H(+)</text>
        <dbReference type="Rhea" id="RHEA:16781"/>
        <dbReference type="ChEBI" id="CHEBI:15377"/>
        <dbReference type="ChEBI" id="CHEBI:15378"/>
        <dbReference type="ChEBI" id="CHEBI:28868"/>
        <dbReference type="ChEBI" id="CHEBI:57287"/>
        <dbReference type="ChEBI" id="CHEBI:77636"/>
    </reaction>
    <physiologicalReaction direction="left-to-right" evidence="16">
        <dbReference type="Rhea" id="RHEA:16782"/>
    </physiologicalReaction>
</comment>
<dbReference type="Proteomes" id="UP000826271">
    <property type="component" value="Unassembled WGS sequence"/>
</dbReference>
<dbReference type="InterPro" id="IPR039298">
    <property type="entry name" value="ACOT13"/>
</dbReference>
<evidence type="ECO:0000313" key="25">
    <source>
        <dbReference type="EMBL" id="KAG8387913.1"/>
    </source>
</evidence>
<evidence type="ECO:0000256" key="6">
    <source>
        <dbReference type="ARBA" id="ARBA00022490"/>
    </source>
</evidence>
<evidence type="ECO:0000256" key="10">
    <source>
        <dbReference type="ARBA" id="ARBA00022833"/>
    </source>
</evidence>
<evidence type="ECO:0000256" key="1">
    <source>
        <dbReference type="ARBA" id="ARBA00004123"/>
    </source>
</evidence>
<keyword evidence="10" id="KW-0862">Zinc</keyword>
<dbReference type="FunFam" id="3.10.129.10:FF:000021">
    <property type="entry name" value="Acyl-coenzyme A thioesterase 13"/>
    <property type="match status" value="1"/>
</dbReference>
<dbReference type="GO" id="GO:0008270">
    <property type="term" value="F:zinc ion binding"/>
    <property type="evidence" value="ECO:0007669"/>
    <property type="project" value="UniProtKB-KW"/>
</dbReference>
<dbReference type="EMBL" id="WHWC01000002">
    <property type="protein sequence ID" value="KAG8387913.1"/>
    <property type="molecule type" value="Genomic_DNA"/>
</dbReference>
<evidence type="ECO:0000256" key="7">
    <source>
        <dbReference type="ARBA" id="ARBA00022723"/>
    </source>
</evidence>
<proteinExistence type="inferred from homology"/>
<keyword evidence="12" id="KW-0443">Lipid metabolism</keyword>
<comment type="function">
    <text evidence="17">Catalyzes the hydrolysis of acyl-CoAs into free fatty acids and coenzyme A (CoASH), regulating their respective intracellular levels. Has acyl-CoA thioesterase activity towards medium (C12) and long-chain (C18) fatty acyl-CoA substrates. Can also hydrolyze 3-hydroxyphenylacetyl-CoA and 3,4-dihydroxyphenylacetyl-CoA (in vitro). May play a role in controlling adaptive thermogenesis.</text>
</comment>
<dbReference type="GO" id="GO:0003677">
    <property type="term" value="F:DNA binding"/>
    <property type="evidence" value="ECO:0007669"/>
    <property type="project" value="InterPro"/>
</dbReference>
<dbReference type="InterPro" id="IPR029069">
    <property type="entry name" value="HotDog_dom_sf"/>
</dbReference>
<evidence type="ECO:0000256" key="19">
    <source>
        <dbReference type="ARBA" id="ARBA00067273"/>
    </source>
</evidence>
<evidence type="ECO:0000256" key="17">
    <source>
        <dbReference type="ARBA" id="ARBA00058205"/>
    </source>
</evidence>
<comment type="subcellular location">
    <subcellularLocation>
        <location evidence="3">Cytoplasm</location>
        <location evidence="3">Cytoskeleton</location>
        <location evidence="3">Spindle</location>
    </subcellularLocation>
    <subcellularLocation>
        <location evidence="4">Cytoplasm</location>
        <location evidence="4">Cytosol</location>
    </subcellularLocation>
    <subcellularLocation>
        <location evidence="2">Mitochondrion</location>
    </subcellularLocation>
    <subcellularLocation>
        <location evidence="1">Nucleus</location>
    </subcellularLocation>
</comment>
<evidence type="ECO:0000256" key="20">
    <source>
        <dbReference type="ARBA" id="ARBA00081533"/>
    </source>
</evidence>
<dbReference type="PROSITE" id="PS50808">
    <property type="entry name" value="ZF_BED"/>
    <property type="match status" value="1"/>
</dbReference>
<dbReference type="GO" id="GO:0005819">
    <property type="term" value="C:spindle"/>
    <property type="evidence" value="ECO:0007669"/>
    <property type="project" value="UniProtKB-SubCell"/>
</dbReference>
<dbReference type="AlphaFoldDB" id="A0AAV6Y0A7"/>
<organism evidence="25 26">
    <name type="scientific">Buddleja alternifolia</name>
    <dbReference type="NCBI Taxonomy" id="168488"/>
    <lineage>
        <taxon>Eukaryota</taxon>
        <taxon>Viridiplantae</taxon>
        <taxon>Streptophyta</taxon>
        <taxon>Embryophyta</taxon>
        <taxon>Tracheophyta</taxon>
        <taxon>Spermatophyta</taxon>
        <taxon>Magnoliopsida</taxon>
        <taxon>eudicotyledons</taxon>
        <taxon>Gunneridae</taxon>
        <taxon>Pentapetalae</taxon>
        <taxon>asterids</taxon>
        <taxon>lamiids</taxon>
        <taxon>Lamiales</taxon>
        <taxon>Scrophulariaceae</taxon>
        <taxon>Buddlejeae</taxon>
        <taxon>Buddleja</taxon>
    </lineage>
</organism>
<evidence type="ECO:0000256" key="9">
    <source>
        <dbReference type="ARBA" id="ARBA00022801"/>
    </source>
</evidence>
<keyword evidence="8 22" id="KW-0863">Zinc-finger</keyword>
<feature type="domain" description="BED-type" evidence="24">
    <location>
        <begin position="67"/>
        <end position="124"/>
    </location>
</feature>
<keyword evidence="14" id="KW-0206">Cytoskeleton</keyword>
<evidence type="ECO:0000256" key="22">
    <source>
        <dbReference type="PROSITE-ProRule" id="PRU00027"/>
    </source>
</evidence>
<keyword evidence="11" id="KW-0007">Acetylation</keyword>
<evidence type="ECO:0000256" key="13">
    <source>
        <dbReference type="ARBA" id="ARBA00023128"/>
    </source>
</evidence>
<gene>
    <name evidence="25" type="ORF">BUALT_Bualt02G0070800</name>
</gene>
<evidence type="ECO:0000256" key="15">
    <source>
        <dbReference type="ARBA" id="ARBA00023242"/>
    </source>
</evidence>
<protein>
    <recommendedName>
        <fullName evidence="19">Acyl-coenzyme A thioesterase 13</fullName>
    </recommendedName>
    <alternativeName>
        <fullName evidence="20">Hotdog-fold thioesterase superfamily member 2</fullName>
    </alternativeName>
    <alternativeName>
        <fullName evidence="21">Thioesterase superfamily member 2</fullName>
    </alternativeName>
</protein>
<dbReference type="PANTHER" id="PTHR21660:SF8">
    <property type="entry name" value="OS02G0521700 PROTEIN"/>
    <property type="match status" value="1"/>
</dbReference>
<dbReference type="SUPFAM" id="SSF54637">
    <property type="entry name" value="Thioesterase/thiol ester dehydrase-isomerase"/>
    <property type="match status" value="1"/>
</dbReference>